<feature type="domain" description="General stress protein FMN-binding split barrel" evidence="1">
    <location>
        <begin position="22"/>
        <end position="166"/>
    </location>
</feature>
<dbReference type="PANTHER" id="PTHR34818:SF1">
    <property type="entry name" value="PROTEIN BLI-3"/>
    <property type="match status" value="1"/>
</dbReference>
<dbReference type="PANTHER" id="PTHR34818">
    <property type="entry name" value="PROTEIN BLI-3"/>
    <property type="match status" value="1"/>
</dbReference>
<reference evidence="3" key="1">
    <citation type="submission" date="2017-01" db="EMBL/GenBank/DDBJ databases">
        <authorList>
            <person name="Varghese N."/>
            <person name="Submissions S."/>
        </authorList>
    </citation>
    <scope>NUCLEOTIDE SEQUENCE [LARGE SCALE GENOMIC DNA]</scope>
    <source>
        <strain evidence="3">UM1</strain>
    </source>
</reference>
<gene>
    <name evidence="2" type="ORF">SAMN05421546_1231</name>
</gene>
<accession>A0A1N6SAR2</accession>
<evidence type="ECO:0000259" key="1">
    <source>
        <dbReference type="Pfam" id="PF16242"/>
    </source>
</evidence>
<dbReference type="InterPro" id="IPR052917">
    <property type="entry name" value="Stress-Dev_Protein"/>
</dbReference>
<dbReference type="AlphaFoldDB" id="A0A1N6SAR2"/>
<protein>
    <submittedName>
        <fullName evidence="2">General stress protein 26</fullName>
    </submittedName>
</protein>
<sequence>MSETLSRPTRHIDMTHHDTGAQREKLAELISKFRTAMLTTLDAAGHMSSRPMTPLGDGFDGAFWFATEIDNAAVQAIQSQASVNVSFMHEGDNHYVSASGRGHIVTDRAEIERLWSPALSVFFKGGKDDPRVCLIRVDVTEADYWDGPGNLLTKLAFFATVATTGNHEALSDTGSVKL</sequence>
<organism evidence="2 3">
    <name type="scientific">Solilutibacter tolerans</name>
    <dbReference type="NCBI Taxonomy" id="1604334"/>
    <lineage>
        <taxon>Bacteria</taxon>
        <taxon>Pseudomonadati</taxon>
        <taxon>Pseudomonadota</taxon>
        <taxon>Gammaproteobacteria</taxon>
        <taxon>Lysobacterales</taxon>
        <taxon>Lysobacteraceae</taxon>
        <taxon>Solilutibacter</taxon>
    </lineage>
</organism>
<evidence type="ECO:0000313" key="2">
    <source>
        <dbReference type="EMBL" id="SIQ38131.1"/>
    </source>
</evidence>
<dbReference type="Proteomes" id="UP000241788">
    <property type="component" value="Unassembled WGS sequence"/>
</dbReference>
<proteinExistence type="predicted"/>
<evidence type="ECO:0000313" key="3">
    <source>
        <dbReference type="Proteomes" id="UP000241788"/>
    </source>
</evidence>
<dbReference type="Pfam" id="PF16242">
    <property type="entry name" value="Pyrid_ox_like"/>
    <property type="match status" value="1"/>
</dbReference>
<dbReference type="SUPFAM" id="SSF50475">
    <property type="entry name" value="FMN-binding split barrel"/>
    <property type="match status" value="1"/>
</dbReference>
<keyword evidence="3" id="KW-1185">Reference proteome</keyword>
<dbReference type="InterPro" id="IPR012349">
    <property type="entry name" value="Split_barrel_FMN-bd"/>
</dbReference>
<dbReference type="STRING" id="1604334.SAMN05421546_1231"/>
<dbReference type="OrthoDB" id="1432662at2"/>
<dbReference type="EMBL" id="FTLW01000002">
    <property type="protein sequence ID" value="SIQ38131.1"/>
    <property type="molecule type" value="Genomic_DNA"/>
</dbReference>
<dbReference type="InterPro" id="IPR038725">
    <property type="entry name" value="YdaG_split_barrel_FMN-bd"/>
</dbReference>
<dbReference type="Gene3D" id="2.30.110.10">
    <property type="entry name" value="Electron Transport, Fmn-binding Protein, Chain A"/>
    <property type="match status" value="1"/>
</dbReference>
<dbReference type="RefSeq" id="WP_083688280.1">
    <property type="nucleotide sequence ID" value="NZ_FTLW01000002.1"/>
</dbReference>
<name>A0A1N6SAR2_9GAMM</name>